<accession>A0A316WFD6</accession>
<dbReference type="SUPFAM" id="SSF53955">
    <property type="entry name" value="Lysozyme-like"/>
    <property type="match status" value="1"/>
</dbReference>
<dbReference type="AlphaFoldDB" id="A0A316WFD6"/>
<dbReference type="InterPro" id="IPR023346">
    <property type="entry name" value="Lysozyme-like_dom_sf"/>
</dbReference>
<evidence type="ECO:0000259" key="1">
    <source>
        <dbReference type="Pfam" id="PF00912"/>
    </source>
</evidence>
<protein>
    <recommendedName>
        <fullName evidence="1">Glycosyl transferase family 51 domain-containing protein</fullName>
    </recommendedName>
</protein>
<dbReference type="Gene3D" id="1.10.3810.10">
    <property type="entry name" value="Biosynthetic peptidoglycan transglycosylase-like"/>
    <property type="match status" value="1"/>
</dbReference>
<dbReference type="RefSeq" id="WP_109738835.1">
    <property type="nucleotide sequence ID" value="NZ_PPEG02000007.1"/>
</dbReference>
<organism evidence="2 3">
    <name type="scientific">Chryseobacterium viscerum</name>
    <dbReference type="NCBI Taxonomy" id="1037377"/>
    <lineage>
        <taxon>Bacteria</taxon>
        <taxon>Pseudomonadati</taxon>
        <taxon>Bacteroidota</taxon>
        <taxon>Flavobacteriia</taxon>
        <taxon>Flavobacteriales</taxon>
        <taxon>Weeksellaceae</taxon>
        <taxon>Chryseobacterium group</taxon>
        <taxon>Chryseobacterium</taxon>
    </lineage>
</organism>
<reference evidence="2 3" key="1">
    <citation type="submission" date="2018-04" db="EMBL/GenBank/DDBJ databases">
        <title>Chryseobacterium oncorhynchi 701B-08T from rainbow trout, and Chryseobacterium viscerum 687B-08T from diseased fish.</title>
        <authorList>
            <person name="Jeong J.-J."/>
            <person name="Lee Y.J."/>
            <person name="Pathiraja D."/>
            <person name="Park B."/>
            <person name="Choi I.-G."/>
            <person name="Kim K.D."/>
        </authorList>
    </citation>
    <scope>NUCLEOTIDE SEQUENCE [LARGE SCALE GENOMIC DNA]</scope>
    <source>
        <strain evidence="2 3">687B-08</strain>
    </source>
</reference>
<gene>
    <name evidence="2" type="ORF">C1634_017505</name>
</gene>
<evidence type="ECO:0000313" key="2">
    <source>
        <dbReference type="EMBL" id="PWN59819.1"/>
    </source>
</evidence>
<dbReference type="InterPro" id="IPR001264">
    <property type="entry name" value="Glyco_trans_51"/>
</dbReference>
<comment type="caution">
    <text evidence="2">The sequence shown here is derived from an EMBL/GenBank/DDBJ whole genome shotgun (WGS) entry which is preliminary data.</text>
</comment>
<feature type="domain" description="Glycosyl transferase family 51" evidence="1">
    <location>
        <begin position="89"/>
        <end position="191"/>
    </location>
</feature>
<dbReference type="EMBL" id="PPEG02000007">
    <property type="protein sequence ID" value="PWN59819.1"/>
    <property type="molecule type" value="Genomic_DNA"/>
</dbReference>
<sequence>MKYLKKILLFIILVVFLFVLYVELGGRYILNTTDKRFITWCVRSSNKLPENFNTSYNIVYPNSLFQNSWIFLGNAIMNPNSQRKECPCNQMAYNIFPRLEYQNKSSFDQFLIARYIEHSYSQKDCLNFNFRNFDFLENRKGIENLSKSLFNKEVKDLQPIEIAEILALYENPIKNNRYRNPERAKNRTEYFYNLYSKNLKK</sequence>
<evidence type="ECO:0000313" key="3">
    <source>
        <dbReference type="Proteomes" id="UP000236413"/>
    </source>
</evidence>
<proteinExistence type="predicted"/>
<dbReference type="Proteomes" id="UP000236413">
    <property type="component" value="Unassembled WGS sequence"/>
</dbReference>
<dbReference type="Pfam" id="PF00912">
    <property type="entry name" value="Transgly"/>
    <property type="match status" value="1"/>
</dbReference>
<dbReference type="InterPro" id="IPR036950">
    <property type="entry name" value="PBP_transglycosylase"/>
</dbReference>
<name>A0A316WFD6_9FLAO</name>